<dbReference type="PROSITE" id="PS51257">
    <property type="entry name" value="PROKAR_LIPOPROTEIN"/>
    <property type="match status" value="1"/>
</dbReference>
<reference evidence="3" key="1">
    <citation type="submission" date="2022-01" db="EMBL/GenBank/DDBJ databases">
        <authorList>
            <person name="Criscuolo A."/>
        </authorList>
    </citation>
    <scope>NUCLEOTIDE SEQUENCE</scope>
    <source>
        <strain evidence="3">CIP111893</strain>
    </source>
</reference>
<dbReference type="EMBL" id="CAKMMF010000019">
    <property type="protein sequence ID" value="CAH1211602.1"/>
    <property type="molecule type" value="Genomic_DNA"/>
</dbReference>
<feature type="domain" description="Copper amine oxidase-like N-terminal" evidence="2">
    <location>
        <begin position="421"/>
        <end position="508"/>
    </location>
</feature>
<evidence type="ECO:0000256" key="1">
    <source>
        <dbReference type="SAM" id="Coils"/>
    </source>
</evidence>
<dbReference type="Proteomes" id="UP000838686">
    <property type="component" value="Unassembled WGS sequence"/>
</dbReference>
<evidence type="ECO:0000313" key="3">
    <source>
        <dbReference type="EMBL" id="CAH1211602.1"/>
    </source>
</evidence>
<feature type="coiled-coil region" evidence="1">
    <location>
        <begin position="275"/>
        <end position="302"/>
    </location>
</feature>
<gene>
    <name evidence="3" type="ORF">PAECIP111893_03439</name>
</gene>
<evidence type="ECO:0000259" key="2">
    <source>
        <dbReference type="Pfam" id="PF07833"/>
    </source>
</evidence>
<dbReference type="InterPro" id="IPR012854">
    <property type="entry name" value="Cu_amine_oxidase-like_N"/>
</dbReference>
<sequence>MRLWNWSRKTIGAALLAIVLIVVAGCQAVGGLDFNTMLKNTLKVTAYEGSETIEIKLTPSVMNEGMNAMLGEETAKLMELFAHFKLQLDHVKIADEQNMSMDGSLDFSGKMVGFSVKMNDKLMVIEIDGASKPFVFDLEEPVEEGEEELSEEEALSEESLLETSNKMLELVGGFAIDNLPNPTNLTVAPAQESVGGESVNGFKVHAELKGKEMWTWTKSYIDALANNKEGLREMLGELMDLLYSQSELMESAGGESIFGSISEADEKSDEIDEAVDLYMTMLTDYKAELERTEKEEPEMLEELFNDGTYVKADLLVDSKLDIRKLDLEFNFQSRLNEEDGGFGFDNIWIKISREQWNVNGKVAPEAPNAADDAISMEDLFRMEGYQLLSNFSKGSDTYNLLRNDLHITRQSVYTDWILTPAGVTIVSLRDTVNDLGATLTKDAATGTIKINDEATNTTIHLKTGSNIATVNGKKLTWAFPATVVSGTTYVAGKDLAKALGGTTRWEEYDGEERGFFLIEREL</sequence>
<name>A0ABN8GKU4_9BACL</name>
<comment type="caution">
    <text evidence="3">The sequence shown here is derived from an EMBL/GenBank/DDBJ whole genome shotgun (WGS) entry which is preliminary data.</text>
</comment>
<protein>
    <recommendedName>
        <fullName evidence="2">Copper amine oxidase-like N-terminal domain-containing protein</fullName>
    </recommendedName>
</protein>
<proteinExistence type="predicted"/>
<evidence type="ECO:0000313" key="4">
    <source>
        <dbReference type="Proteomes" id="UP000838686"/>
    </source>
</evidence>
<dbReference type="InterPro" id="IPR036582">
    <property type="entry name" value="Mao_N_sf"/>
</dbReference>
<dbReference type="Pfam" id="PF07833">
    <property type="entry name" value="Cu_amine_oxidN1"/>
    <property type="match status" value="1"/>
</dbReference>
<dbReference type="SUPFAM" id="SSF55383">
    <property type="entry name" value="Copper amine oxidase, domain N"/>
    <property type="match status" value="1"/>
</dbReference>
<keyword evidence="4" id="KW-1185">Reference proteome</keyword>
<keyword evidence="1" id="KW-0175">Coiled coil</keyword>
<dbReference type="RefSeq" id="WP_236343769.1">
    <property type="nucleotide sequence ID" value="NZ_CAKMMF010000019.1"/>
</dbReference>
<dbReference type="Gene3D" id="3.30.457.10">
    <property type="entry name" value="Copper amine oxidase-like, N-terminal domain"/>
    <property type="match status" value="1"/>
</dbReference>
<accession>A0ABN8GKU4</accession>
<organism evidence="3 4">
    <name type="scientific">Paenibacillus plantiphilus</name>
    <dbReference type="NCBI Taxonomy" id="2905650"/>
    <lineage>
        <taxon>Bacteria</taxon>
        <taxon>Bacillati</taxon>
        <taxon>Bacillota</taxon>
        <taxon>Bacilli</taxon>
        <taxon>Bacillales</taxon>
        <taxon>Paenibacillaceae</taxon>
        <taxon>Paenibacillus</taxon>
    </lineage>
</organism>